<keyword evidence="3" id="KW-0677">Repeat</keyword>
<accession>A0A8S2ARW7</accession>
<keyword evidence="2" id="KW-0808">Transferase</keyword>
<dbReference type="GO" id="GO:0016020">
    <property type="term" value="C:membrane"/>
    <property type="evidence" value="ECO:0007669"/>
    <property type="project" value="UniProtKB-ARBA"/>
</dbReference>
<proteinExistence type="predicted"/>
<dbReference type="SUPFAM" id="SSF82185">
    <property type="entry name" value="Histone H3 K4-specific methyltransferase SET7/9 N-terminal domain"/>
    <property type="match status" value="1"/>
</dbReference>
<keyword evidence="7" id="KW-1185">Reference proteome</keyword>
<evidence type="ECO:0000256" key="4">
    <source>
        <dbReference type="SAM" id="MobiDB-lite"/>
    </source>
</evidence>
<reference evidence="6" key="1">
    <citation type="submission" date="2021-01" db="EMBL/GenBank/DDBJ databases">
        <authorList>
            <person name="Bezrukov I."/>
        </authorList>
    </citation>
    <scope>NUCLEOTIDE SEQUENCE</scope>
</reference>
<dbReference type="SUPFAM" id="SSF53448">
    <property type="entry name" value="Nucleotide-diphospho-sugar transferases"/>
    <property type="match status" value="1"/>
</dbReference>
<evidence type="ECO:0000256" key="1">
    <source>
        <dbReference type="ARBA" id="ARBA00022676"/>
    </source>
</evidence>
<organism evidence="6 7">
    <name type="scientific">Arabidopsis arenosa</name>
    <name type="common">Sand rock-cress</name>
    <name type="synonym">Cardaminopsis arenosa</name>
    <dbReference type="NCBI Taxonomy" id="38785"/>
    <lineage>
        <taxon>Eukaryota</taxon>
        <taxon>Viridiplantae</taxon>
        <taxon>Streptophyta</taxon>
        <taxon>Embryophyta</taxon>
        <taxon>Tracheophyta</taxon>
        <taxon>Spermatophyta</taxon>
        <taxon>Magnoliopsida</taxon>
        <taxon>eudicotyledons</taxon>
        <taxon>Gunneridae</taxon>
        <taxon>Pentapetalae</taxon>
        <taxon>rosids</taxon>
        <taxon>malvids</taxon>
        <taxon>Brassicales</taxon>
        <taxon>Brassicaceae</taxon>
        <taxon>Camelineae</taxon>
        <taxon>Arabidopsis</taxon>
    </lineage>
</organism>
<evidence type="ECO:0000256" key="2">
    <source>
        <dbReference type="ARBA" id="ARBA00022679"/>
    </source>
</evidence>
<gene>
    <name evidence="6" type="ORF">AARE701A_LOCUS17243</name>
</gene>
<dbReference type="InterPro" id="IPR002495">
    <property type="entry name" value="Glyco_trans_8"/>
</dbReference>
<feature type="region of interest" description="Disordered" evidence="4">
    <location>
        <begin position="39"/>
        <end position="67"/>
    </location>
</feature>
<evidence type="ECO:0000313" key="6">
    <source>
        <dbReference type="EMBL" id="CAE6144990.1"/>
    </source>
</evidence>
<keyword evidence="5" id="KW-0472">Membrane</keyword>
<dbReference type="FunFam" id="2.20.110.10:FF:000002">
    <property type="entry name" value="Phosphatidylinositol 4-phosphate 5-kinase 8"/>
    <property type="match status" value="4"/>
</dbReference>
<dbReference type="InterPro" id="IPR003409">
    <property type="entry name" value="MORN"/>
</dbReference>
<dbReference type="PANTHER" id="PTHR23084">
    <property type="entry name" value="PHOSPHATIDYLINOSITOL-4-PHOSPHATE 5-KINASE RELATED"/>
    <property type="match status" value="1"/>
</dbReference>
<evidence type="ECO:0000313" key="7">
    <source>
        <dbReference type="Proteomes" id="UP000682877"/>
    </source>
</evidence>
<dbReference type="Proteomes" id="UP000682877">
    <property type="component" value="Chromosome 6"/>
</dbReference>
<evidence type="ECO:0000256" key="5">
    <source>
        <dbReference type="SAM" id="Phobius"/>
    </source>
</evidence>
<dbReference type="Gene3D" id="2.20.110.10">
    <property type="entry name" value="Histone H3 K4-specific methyltransferase SET7/9 N-terminal domain"/>
    <property type="match status" value="4"/>
</dbReference>
<name>A0A8S2ARW7_ARAAE</name>
<keyword evidence="1" id="KW-0328">Glycosyltransferase</keyword>
<dbReference type="Pfam" id="PF02493">
    <property type="entry name" value="MORN"/>
    <property type="match status" value="7"/>
</dbReference>
<feature type="transmembrane region" description="Helical" evidence="5">
    <location>
        <begin position="96"/>
        <end position="118"/>
    </location>
</feature>
<keyword evidence="5" id="KW-0812">Transmembrane</keyword>
<dbReference type="GO" id="GO:0016757">
    <property type="term" value="F:glycosyltransferase activity"/>
    <property type="evidence" value="ECO:0007669"/>
    <property type="project" value="UniProtKB-KW"/>
</dbReference>
<dbReference type="InterPro" id="IPR029044">
    <property type="entry name" value="Nucleotide-diphossugar_trans"/>
</dbReference>
<protein>
    <submittedName>
        <fullName evidence="6">Uncharacterized protein</fullName>
    </submittedName>
</protein>
<dbReference type="Pfam" id="PF25557">
    <property type="entry name" value="GAUT_1"/>
    <property type="match status" value="1"/>
</dbReference>
<dbReference type="SMART" id="SM00698">
    <property type="entry name" value="MORN"/>
    <property type="match status" value="7"/>
</dbReference>
<dbReference type="AlphaFoldDB" id="A0A8S2ARW7"/>
<dbReference type="EMBL" id="LR999456">
    <property type="protein sequence ID" value="CAE6144990.1"/>
    <property type="molecule type" value="Genomic_DNA"/>
</dbReference>
<dbReference type="PANTHER" id="PTHR23084:SF179">
    <property type="entry name" value="OS10G0565000 PROTEIN"/>
    <property type="match status" value="1"/>
</dbReference>
<sequence length="896" mass="101472">MHQKKSEVQIGKESSGISFDFNPYPPLLFFPQIVSHHHHRDPSSPTAPYKRRFAPSPPPSVSSPESSLPLSLRRFPLFLFLLPLSYFLLSHPTRSFLVDFLSAFGFSVALLFSLNLALPRLLSIRLYLARSFPSPNPLPVLWSIGSRLKSDKRGSSGCWVQLYSNGDAYEGEFHKGKCSGSGVYYYSMSGRFEGDWLDGKYDGYGVETWARGSRYRGQYRQGLRHGYGIYRFYTGDMFSGEWSSGQSHGCGVHTCEDGSRYVGEFKWGFKHGLGHYHFRNGDVYAGEYFDDKMHGFGVYVFANGHRYEGAWHEGRRQGLGMYTFKNGEAQSGHWENGILDIPSTQNTTCSVSSVAVNHSKVLNAVQEARRAAEKAYDVDKVDERVNRAVTAANRSANAARVAAVKAVQKQSRNMDNFPIPVTFNSNGNRLNLLPRESPAVFRGGLVGVVYSEKNSRRLDVFKHSQTNCLLEFFPPSTMNDTHSHTDISIKQVTHDAASESHNREKMHVQLTQQTSEKVDEQEPNAFGAKKETGNMWMPDAQVIRAKVYLSLPSAKANAHFVRELRLRIKEVQRALAVASKDSDLPKKTSLPPSVPQYRDYYALNSSEQQFPNQEKLEDTQLYHYAFLFDNFLATSVVVNSTITNAKHPSKHVFHIVTDRLNCAAMRMWFLDNPPGKSSIQVLFLDDDIVVQKDLSGLWSVDLKESRPRIMEARDNATWSHHQIVRRTYPLDRKWHILGLGNNLSVNQRDIERAAVIDYNELGVRELVLSWRSKKPAFISPPSFQKQDDCWAHAFANGLSAVMIQLGITGNLPTAQKLVNQIDKKLLTDSMSIVKCSYAAPSLLQNYGFRLIVHRRPKLHLIKENEDFEKFLERRVAINQVEVCGRFHFSSSGGKEK</sequence>
<dbReference type="Pfam" id="PF01501">
    <property type="entry name" value="Glyco_transf_8"/>
    <property type="match status" value="1"/>
</dbReference>
<evidence type="ECO:0000256" key="3">
    <source>
        <dbReference type="ARBA" id="ARBA00022737"/>
    </source>
</evidence>
<keyword evidence="5" id="KW-1133">Transmembrane helix</keyword>